<evidence type="ECO:0000256" key="1">
    <source>
        <dbReference type="SAM" id="MobiDB-lite"/>
    </source>
</evidence>
<accession>A0A4R4YVN4</accession>
<gene>
    <name evidence="2" type="ORF">E1288_23955</name>
</gene>
<reference evidence="2 3" key="1">
    <citation type="submission" date="2019-03" db="EMBL/GenBank/DDBJ databases">
        <title>Draft genome sequences of novel Actinobacteria.</title>
        <authorList>
            <person name="Sahin N."/>
            <person name="Ay H."/>
            <person name="Saygin H."/>
        </authorList>
    </citation>
    <scope>NUCLEOTIDE SEQUENCE [LARGE SCALE GENOMIC DNA]</scope>
    <source>
        <strain evidence="2 3">7K502</strain>
    </source>
</reference>
<dbReference type="AlphaFoldDB" id="A0A4R4YVN4"/>
<protein>
    <submittedName>
        <fullName evidence="2">Uncharacterized protein</fullName>
    </submittedName>
</protein>
<organism evidence="2 3">
    <name type="scientific">Saccharopolyspora elongata</name>
    <dbReference type="NCBI Taxonomy" id="2530387"/>
    <lineage>
        <taxon>Bacteria</taxon>
        <taxon>Bacillati</taxon>
        <taxon>Actinomycetota</taxon>
        <taxon>Actinomycetes</taxon>
        <taxon>Pseudonocardiales</taxon>
        <taxon>Pseudonocardiaceae</taxon>
        <taxon>Saccharopolyspora</taxon>
    </lineage>
</organism>
<feature type="compositionally biased region" description="Basic and acidic residues" evidence="1">
    <location>
        <begin position="141"/>
        <end position="154"/>
    </location>
</feature>
<evidence type="ECO:0000313" key="2">
    <source>
        <dbReference type="EMBL" id="TDD47722.1"/>
    </source>
</evidence>
<sequence length="855" mass="94879">MNSGNYRDETTGNTPLEGQQLEAGTKGDGDRFRNSWWPLKRNQSFRDAPEHSDQQPVPQRSEIGASGLEGSYPRGDFPATPNEHPQALTSASHNTIGEDDDLTAFGVHAAQPAQSQEEAASDPGNERPTHGPHWAPNRAFSAERADWSDSRHFSPLEPAEDGEKRNPSQPSVAMENGLASVGPEISLGNSGQGESCSADQASGQVNAQQDVEGRPSKVPTHVSFFSQGNGSGPTHQAFNQNVNNYWKADFVRKIPVPAAGLEACSDRRFVEPRQAGQLADAARALELHGVVVLKAPPGNGRRTAALRLLATLRSVREPLALFDLEPEWSKPSVELLPKTVGEGYVLDLSEFPEGEPDDRFGRDLANYGADDNQKGWFLVVLASPQHWKGSWFEPTSNLTVSLSSPDAKPLVERELSARSCFDRVEWLAQPAFEEIWRSNPSAQEARRLGRIIANADHQNLQKIVDEFKGWHDHIEMLLNKEPKGQGHPSLLSTRATVWAGALLHGGQSRSVLKAADALLETLEISRTPAEVLADATSSRRLQAASLSLRGDQAFHQEDKHDLAHAILQNLWEEFPTQRELLRSWAVSVAADPSIPDEDAELITKMLLRLSTARRDGDILDSIGSGIVGRRRPLAVEALTDAALDPQIGAYVRNRLYLWAKQGKEESETLKLVAEVCGGRLGEELPEIALTRLRWVAGRAPLGSRTVADAFSCLVTTRPDEVRKAMDTWFDNDKLKWQAFVVFLALASSDPGIEFLLQGVEDANGRRRFVAGWQWLLAQEADREVVNRQLDKWEKRAEQGSLSRELLIDLFADVYEPEIYRGGLNRFFSDTRDFFRSFWGQVLDEAIYRNRRRREG</sequence>
<feature type="compositionally biased region" description="Basic and acidic residues" evidence="1">
    <location>
        <begin position="1"/>
        <end position="10"/>
    </location>
</feature>
<feature type="compositionally biased region" description="Polar residues" evidence="1">
    <location>
        <begin position="187"/>
        <end position="209"/>
    </location>
</feature>
<dbReference type="EMBL" id="SMKW01000033">
    <property type="protein sequence ID" value="TDD47722.1"/>
    <property type="molecule type" value="Genomic_DNA"/>
</dbReference>
<feature type="region of interest" description="Disordered" evidence="1">
    <location>
        <begin position="1"/>
        <end position="216"/>
    </location>
</feature>
<proteinExistence type="predicted"/>
<dbReference type="OrthoDB" id="3277292at2"/>
<dbReference type="RefSeq" id="WP_132488684.1">
    <property type="nucleotide sequence ID" value="NZ_SMKW01000033.1"/>
</dbReference>
<name>A0A4R4YVN4_9PSEU</name>
<dbReference type="Proteomes" id="UP000294947">
    <property type="component" value="Unassembled WGS sequence"/>
</dbReference>
<evidence type="ECO:0000313" key="3">
    <source>
        <dbReference type="Proteomes" id="UP000294947"/>
    </source>
</evidence>
<comment type="caution">
    <text evidence="2">The sequence shown here is derived from an EMBL/GenBank/DDBJ whole genome shotgun (WGS) entry which is preliminary data.</text>
</comment>
<feature type="compositionally biased region" description="Low complexity" evidence="1">
    <location>
        <begin position="109"/>
        <end position="118"/>
    </location>
</feature>
<keyword evidence="3" id="KW-1185">Reference proteome</keyword>